<dbReference type="STRING" id="1631249.BQ8794_40238"/>
<sequence>MLIFCRLLMVVKIRVPVFYLLSDKFRWLASCQLQSAQSWRSTCGAMIEKPLAHGLGKGLEAEIEWQ</sequence>
<dbReference type="Proteomes" id="UP000188388">
    <property type="component" value="Unassembled WGS sequence"/>
</dbReference>
<dbReference type="AlphaFoldDB" id="A0A1R3VCH6"/>
<evidence type="ECO:0000313" key="2">
    <source>
        <dbReference type="Proteomes" id="UP000188388"/>
    </source>
</evidence>
<keyword evidence="2" id="KW-1185">Reference proteome</keyword>
<evidence type="ECO:0000313" key="1">
    <source>
        <dbReference type="EMBL" id="SIT57639.1"/>
    </source>
</evidence>
<organism evidence="1 2">
    <name type="scientific">Mesorhizobium prunaredense</name>
    <dbReference type="NCBI Taxonomy" id="1631249"/>
    <lineage>
        <taxon>Bacteria</taxon>
        <taxon>Pseudomonadati</taxon>
        <taxon>Pseudomonadota</taxon>
        <taxon>Alphaproteobacteria</taxon>
        <taxon>Hyphomicrobiales</taxon>
        <taxon>Phyllobacteriaceae</taxon>
        <taxon>Mesorhizobium</taxon>
    </lineage>
</organism>
<gene>
    <name evidence="1" type="ORF">BQ8794_40238</name>
</gene>
<proteinExistence type="predicted"/>
<dbReference type="EMBL" id="FTPD01000034">
    <property type="protein sequence ID" value="SIT57639.1"/>
    <property type="molecule type" value="Genomic_DNA"/>
</dbReference>
<protein>
    <submittedName>
        <fullName evidence="1">Uncharacterized protein</fullName>
    </submittedName>
</protein>
<accession>A0A1R3VCH6</accession>
<reference evidence="2" key="1">
    <citation type="submission" date="2017-01" db="EMBL/GenBank/DDBJ databases">
        <authorList>
            <person name="Brunel B."/>
        </authorList>
    </citation>
    <scope>NUCLEOTIDE SEQUENCE [LARGE SCALE GENOMIC DNA]</scope>
</reference>
<name>A0A1R3VCH6_9HYPH</name>